<name>A0A285AV39_9ENTR</name>
<proteinExistence type="predicted"/>
<sequence>MISFPQAGLLITVVSAKSNFFHFAPQYKLEAWFGESIAYNQQVGGQSTCTESMSPGRGGYRSNAFSKTGG</sequence>
<accession>A0A285AV39</accession>
<reference evidence="3" key="1">
    <citation type="submission" date="2017-08" db="EMBL/GenBank/DDBJ databases">
        <authorList>
            <person name="Brisse S."/>
        </authorList>
    </citation>
    <scope>NUCLEOTIDE SEQUENCE [LARGE SCALE GENOMIC DNA]</scope>
    <source>
        <strain evidence="3">06D021</strain>
    </source>
</reference>
<dbReference type="AlphaFoldDB" id="A0A285AV39"/>
<organism evidence="2 3">
    <name type="scientific">Klebsiella grimontii</name>
    <dbReference type="NCBI Taxonomy" id="2058152"/>
    <lineage>
        <taxon>Bacteria</taxon>
        <taxon>Pseudomonadati</taxon>
        <taxon>Pseudomonadota</taxon>
        <taxon>Gammaproteobacteria</taxon>
        <taxon>Enterobacterales</taxon>
        <taxon>Enterobacteriaceae</taxon>
        <taxon>Klebsiella/Raoultella group</taxon>
        <taxon>Klebsiella</taxon>
    </lineage>
</organism>
<evidence type="ECO:0000256" key="1">
    <source>
        <dbReference type="SAM" id="MobiDB-lite"/>
    </source>
</evidence>
<gene>
    <name evidence="2" type="ORF">KOSB73_100030</name>
</gene>
<dbReference type="Proteomes" id="UP000220639">
    <property type="component" value="Unassembled WGS sequence"/>
</dbReference>
<feature type="region of interest" description="Disordered" evidence="1">
    <location>
        <begin position="49"/>
        <end position="70"/>
    </location>
</feature>
<protein>
    <submittedName>
        <fullName evidence="2">Uncharacterized protein</fullName>
    </submittedName>
</protein>
<evidence type="ECO:0000313" key="3">
    <source>
        <dbReference type="Proteomes" id="UP000220639"/>
    </source>
</evidence>
<dbReference type="EMBL" id="FZTC01000002">
    <property type="protein sequence ID" value="SNU32516.1"/>
    <property type="molecule type" value="Genomic_DNA"/>
</dbReference>
<evidence type="ECO:0000313" key="2">
    <source>
        <dbReference type="EMBL" id="SNU32516.1"/>
    </source>
</evidence>